<evidence type="ECO:0000256" key="4">
    <source>
        <dbReference type="ARBA" id="ARBA00023134"/>
    </source>
</evidence>
<dbReference type="AlphaFoldDB" id="A0A8J3Q6V1"/>
<keyword evidence="6" id="KW-1185">Reference proteome</keyword>
<dbReference type="RefSeq" id="WP_239123736.1">
    <property type="nucleotide sequence ID" value="NZ_BONY01000013.1"/>
</dbReference>
<evidence type="ECO:0000256" key="1">
    <source>
        <dbReference type="ARBA" id="ARBA00022679"/>
    </source>
</evidence>
<sequence>MSADRFTLLVPLKPLAAAKSRLRGAVPGTRHEDLVLTLATATLEAAAASPAVARVIVISNEPLAGFETLPDPHQDLNAALVEVARRLSGPLAAIPADLPALRPAELTQALELCTTRSFVPDAEGTGTVLLAAPFGDLDPRFGPGSADAHESSGAVRLSGDWPTLRRDVDTLADLAAVKALGWSHAGHHLRV</sequence>
<dbReference type="GO" id="GO:0043814">
    <property type="term" value="F:phospholactate guanylyltransferase activity"/>
    <property type="evidence" value="ECO:0007669"/>
    <property type="project" value="InterPro"/>
</dbReference>
<name>A0A8J3Q6V1_9ACTN</name>
<dbReference type="GO" id="GO:0005525">
    <property type="term" value="F:GTP binding"/>
    <property type="evidence" value="ECO:0007669"/>
    <property type="project" value="UniProtKB-KW"/>
</dbReference>
<evidence type="ECO:0000313" key="6">
    <source>
        <dbReference type="Proteomes" id="UP000612899"/>
    </source>
</evidence>
<dbReference type="PANTHER" id="PTHR40392:SF1">
    <property type="entry name" value="2-PHOSPHO-L-LACTATE GUANYLYLTRANSFERASE"/>
    <property type="match status" value="1"/>
</dbReference>
<evidence type="ECO:0000256" key="2">
    <source>
        <dbReference type="ARBA" id="ARBA00022695"/>
    </source>
</evidence>
<dbReference type="PANTHER" id="PTHR40392">
    <property type="entry name" value="2-PHOSPHO-L-LACTATE GUANYLYLTRANSFERASE"/>
    <property type="match status" value="1"/>
</dbReference>
<organism evidence="5 6">
    <name type="scientific">Rhizocola hellebori</name>
    <dbReference type="NCBI Taxonomy" id="1392758"/>
    <lineage>
        <taxon>Bacteria</taxon>
        <taxon>Bacillati</taxon>
        <taxon>Actinomycetota</taxon>
        <taxon>Actinomycetes</taxon>
        <taxon>Micromonosporales</taxon>
        <taxon>Micromonosporaceae</taxon>
        <taxon>Rhizocola</taxon>
    </lineage>
</organism>
<dbReference type="Gene3D" id="3.90.550.10">
    <property type="entry name" value="Spore Coat Polysaccharide Biosynthesis Protein SpsA, Chain A"/>
    <property type="match status" value="1"/>
</dbReference>
<accession>A0A8J3Q6V1</accession>
<dbReference type="InterPro" id="IPR002835">
    <property type="entry name" value="CofC"/>
</dbReference>
<gene>
    <name evidence="5" type="primary">cofC</name>
    <name evidence="5" type="ORF">Rhe02_25560</name>
</gene>
<dbReference type="Pfam" id="PF01983">
    <property type="entry name" value="CofC"/>
    <property type="match status" value="1"/>
</dbReference>
<dbReference type="InterPro" id="IPR029044">
    <property type="entry name" value="Nucleotide-diphossugar_trans"/>
</dbReference>
<evidence type="ECO:0000313" key="5">
    <source>
        <dbReference type="EMBL" id="GIH04489.1"/>
    </source>
</evidence>
<keyword evidence="3" id="KW-0547">Nucleotide-binding</keyword>
<proteinExistence type="predicted"/>
<keyword evidence="4" id="KW-0342">GTP-binding</keyword>
<keyword evidence="1" id="KW-0808">Transferase</keyword>
<protein>
    <submittedName>
        <fullName evidence="5">2-phospho-L-lactate guanylyltransferase</fullName>
    </submittedName>
</protein>
<keyword evidence="2 5" id="KW-0548">Nucleotidyltransferase</keyword>
<dbReference type="EMBL" id="BONY01000013">
    <property type="protein sequence ID" value="GIH04489.1"/>
    <property type="molecule type" value="Genomic_DNA"/>
</dbReference>
<reference evidence="5" key="1">
    <citation type="submission" date="2021-01" db="EMBL/GenBank/DDBJ databases">
        <title>Whole genome shotgun sequence of Rhizocola hellebori NBRC 109834.</title>
        <authorList>
            <person name="Komaki H."/>
            <person name="Tamura T."/>
        </authorList>
    </citation>
    <scope>NUCLEOTIDE SEQUENCE</scope>
    <source>
        <strain evidence="5">NBRC 109834</strain>
    </source>
</reference>
<dbReference type="Proteomes" id="UP000612899">
    <property type="component" value="Unassembled WGS sequence"/>
</dbReference>
<comment type="caution">
    <text evidence="5">The sequence shown here is derived from an EMBL/GenBank/DDBJ whole genome shotgun (WGS) entry which is preliminary data.</text>
</comment>
<evidence type="ECO:0000256" key="3">
    <source>
        <dbReference type="ARBA" id="ARBA00022741"/>
    </source>
</evidence>
<dbReference type="NCBIfam" id="TIGR03552">
    <property type="entry name" value="F420_cofC"/>
    <property type="match status" value="1"/>
</dbReference>
<dbReference type="SUPFAM" id="SSF53448">
    <property type="entry name" value="Nucleotide-diphospho-sugar transferases"/>
    <property type="match status" value="1"/>
</dbReference>